<evidence type="ECO:0000256" key="5">
    <source>
        <dbReference type="ARBA" id="ARBA00023163"/>
    </source>
</evidence>
<evidence type="ECO:0000256" key="3">
    <source>
        <dbReference type="ARBA" id="ARBA00023015"/>
    </source>
</evidence>
<dbReference type="InterPro" id="IPR001067">
    <property type="entry name" value="Nuc_translocat"/>
</dbReference>
<dbReference type="Pfam" id="PF00989">
    <property type="entry name" value="PAS"/>
    <property type="match status" value="1"/>
</dbReference>
<dbReference type="Pfam" id="PF14598">
    <property type="entry name" value="PAS_11"/>
    <property type="match status" value="1"/>
</dbReference>
<dbReference type="PROSITE" id="PS50888">
    <property type="entry name" value="BHLH"/>
    <property type="match status" value="1"/>
</dbReference>
<name>A0ABD3X3A8_SINWO</name>
<dbReference type="AlphaFoldDB" id="A0ABD3X3A8"/>
<dbReference type="Gene3D" id="3.30.450.20">
    <property type="entry name" value="PAS domain"/>
    <property type="match status" value="2"/>
</dbReference>
<dbReference type="Proteomes" id="UP001634394">
    <property type="component" value="Unassembled WGS sequence"/>
</dbReference>
<keyword evidence="6" id="KW-0539">Nucleus</keyword>
<keyword evidence="3" id="KW-0805">Transcription regulation</keyword>
<evidence type="ECO:0000256" key="7">
    <source>
        <dbReference type="SAM" id="MobiDB-lite"/>
    </source>
</evidence>
<feature type="domain" description="PAS" evidence="8">
    <location>
        <begin position="136"/>
        <end position="214"/>
    </location>
</feature>
<evidence type="ECO:0000256" key="2">
    <source>
        <dbReference type="ARBA" id="ARBA00022737"/>
    </source>
</evidence>
<dbReference type="EMBL" id="JBJQND010000004">
    <property type="protein sequence ID" value="KAL3880091.1"/>
    <property type="molecule type" value="Genomic_DNA"/>
</dbReference>
<dbReference type="CDD" id="cd00130">
    <property type="entry name" value="PAS"/>
    <property type="match status" value="2"/>
</dbReference>
<dbReference type="InterPro" id="IPR011598">
    <property type="entry name" value="bHLH_dom"/>
</dbReference>
<evidence type="ECO:0000259" key="9">
    <source>
        <dbReference type="PROSITE" id="PS50888"/>
    </source>
</evidence>
<dbReference type="Pfam" id="PF00010">
    <property type="entry name" value="HLH"/>
    <property type="match status" value="1"/>
</dbReference>
<feature type="compositionally biased region" description="Low complexity" evidence="7">
    <location>
        <begin position="612"/>
        <end position="626"/>
    </location>
</feature>
<evidence type="ECO:0000256" key="4">
    <source>
        <dbReference type="ARBA" id="ARBA00023125"/>
    </source>
</evidence>
<comment type="caution">
    <text evidence="10">The sequence shown here is derived from an EMBL/GenBank/DDBJ whole genome shotgun (WGS) entry which is preliminary data.</text>
</comment>
<feature type="compositionally biased region" description="Low complexity" evidence="7">
    <location>
        <begin position="445"/>
        <end position="460"/>
    </location>
</feature>
<dbReference type="GO" id="GO:0005634">
    <property type="term" value="C:nucleus"/>
    <property type="evidence" value="ECO:0007669"/>
    <property type="project" value="UniProtKB-SubCell"/>
</dbReference>
<accession>A0ABD3X3A8</accession>
<dbReference type="SUPFAM" id="SSF47459">
    <property type="entry name" value="HLH, helix-loop-helix DNA-binding domain"/>
    <property type="match status" value="1"/>
</dbReference>
<keyword evidence="11" id="KW-1185">Reference proteome</keyword>
<dbReference type="SMART" id="SM00353">
    <property type="entry name" value="HLH"/>
    <property type="match status" value="1"/>
</dbReference>
<sequence length="772" mass="87410">MSTNISNKLMRHRAEYLHMSTDINKLMRHRSEYLNMSHQQLESCIVDSSGQQDDDETAKLNKMDSKRVTRKFGEKVRRDRLNSYITELASEIPAIACHQRRVDKATVLRLTVSYLKLHHGLKKKKLTQLWRPKFLAWDKIRNVLDEATNGVLMVISKDGSILYVSSKVITHLGHTQVDLMGSNIQSYLHPDDVEMFESQFTMTDNNTNVVIENQSMSSPHRFNSVQGQNRTFYARFSSSWKNDNEQVNYKMLHITASLMEDSEQSDTSSDGEKNVWMVAVCRPVSQALDQELSLTMSEFQKDNEWVSQHCLDGKILFTDHRFSLITGIMASETRGKSPYLFLVMDDLDAVALSHSKIMDINEISSTIFRMKTVLGNEVYVESSSVIIKDSWTKKGKFIVSINRCLEEGEGKAKLAAQRVRLLEFHQATERLSITNEKDEDENEKVSTTSSSCSSKFHKGSVSEPGYFNGSSISPHSDYSSVDIDKTKNSKPYLSELPDTQDSSGTCSQFLIQMWQMQSSPFNKNQVSSSLPTAETWTASPNADIQQNSLSSFIPSHKQNFISLSAQIDNCDKFNNEFDRIHHAGSFPPKLKKNSFAGDSSCGSCSNDDYYSPNSTSSSKLSSPASTVVKKRQRDSSDELSPLHGMAFGTADSPDINLETDEKDVHFTKGIMGFGNSNYELYNNQDYRPEVTKPALDREERHGMYRLRRLLESEPVLDGNKSFPVGIYGSRSSSLDTVEPHQLDEVENQKQHLQCLASKLDEERHHKCSDNTL</sequence>
<evidence type="ECO:0000259" key="8">
    <source>
        <dbReference type="PROSITE" id="PS50112"/>
    </source>
</evidence>
<dbReference type="Gene3D" id="4.10.280.10">
    <property type="entry name" value="Helix-loop-helix DNA-binding domain"/>
    <property type="match status" value="1"/>
</dbReference>
<keyword evidence="2" id="KW-0677">Repeat</keyword>
<comment type="subcellular location">
    <subcellularLocation>
        <location evidence="1">Nucleus</location>
    </subcellularLocation>
</comment>
<gene>
    <name evidence="10" type="ORF">ACJMK2_032360</name>
</gene>
<evidence type="ECO:0000256" key="6">
    <source>
        <dbReference type="ARBA" id="ARBA00023242"/>
    </source>
</evidence>
<reference evidence="10 11" key="1">
    <citation type="submission" date="2024-11" db="EMBL/GenBank/DDBJ databases">
        <title>Chromosome-level genome assembly of the freshwater bivalve Anodonta woodiana.</title>
        <authorList>
            <person name="Chen X."/>
        </authorList>
    </citation>
    <scope>NUCLEOTIDE SEQUENCE [LARGE SCALE GENOMIC DNA]</scope>
    <source>
        <strain evidence="10">MN2024</strain>
        <tissue evidence="10">Gills</tissue>
    </source>
</reference>
<feature type="region of interest" description="Disordered" evidence="7">
    <location>
        <begin position="612"/>
        <end position="656"/>
    </location>
</feature>
<dbReference type="SMART" id="SM00091">
    <property type="entry name" value="PAS"/>
    <property type="match status" value="2"/>
</dbReference>
<keyword evidence="5" id="KW-0804">Transcription</keyword>
<dbReference type="InterPro" id="IPR000014">
    <property type="entry name" value="PAS"/>
</dbReference>
<dbReference type="PANTHER" id="PTHR23042">
    <property type="entry name" value="CIRCADIAN PROTEIN CLOCK/ARNT/BMAL/PAS"/>
    <property type="match status" value="1"/>
</dbReference>
<dbReference type="InterPro" id="IPR050933">
    <property type="entry name" value="Circadian_TF"/>
</dbReference>
<dbReference type="PRINTS" id="PR00785">
    <property type="entry name" value="NCTRNSLOCATR"/>
</dbReference>
<keyword evidence="4" id="KW-0238">DNA-binding</keyword>
<dbReference type="InterPro" id="IPR036638">
    <property type="entry name" value="HLH_DNA-bd_sf"/>
</dbReference>
<dbReference type="CDD" id="cd11391">
    <property type="entry name" value="bHLH_PAS"/>
    <property type="match status" value="1"/>
</dbReference>
<dbReference type="InterPro" id="IPR013767">
    <property type="entry name" value="PAS_fold"/>
</dbReference>
<evidence type="ECO:0000256" key="1">
    <source>
        <dbReference type="ARBA" id="ARBA00004123"/>
    </source>
</evidence>
<proteinExistence type="predicted"/>
<dbReference type="PROSITE" id="PS50112">
    <property type="entry name" value="PAS"/>
    <property type="match status" value="1"/>
</dbReference>
<evidence type="ECO:0000313" key="10">
    <source>
        <dbReference type="EMBL" id="KAL3880091.1"/>
    </source>
</evidence>
<dbReference type="InterPro" id="IPR035965">
    <property type="entry name" value="PAS-like_dom_sf"/>
</dbReference>
<dbReference type="GO" id="GO:0003677">
    <property type="term" value="F:DNA binding"/>
    <property type="evidence" value="ECO:0007669"/>
    <property type="project" value="UniProtKB-KW"/>
</dbReference>
<feature type="region of interest" description="Disordered" evidence="7">
    <location>
        <begin position="432"/>
        <end position="460"/>
    </location>
</feature>
<feature type="domain" description="BHLH" evidence="9">
    <location>
        <begin position="65"/>
        <end position="118"/>
    </location>
</feature>
<dbReference type="SUPFAM" id="SSF55785">
    <property type="entry name" value="PYP-like sensor domain (PAS domain)"/>
    <property type="match status" value="2"/>
</dbReference>
<organism evidence="10 11">
    <name type="scientific">Sinanodonta woodiana</name>
    <name type="common">Chinese pond mussel</name>
    <name type="synonym">Anodonta woodiana</name>
    <dbReference type="NCBI Taxonomy" id="1069815"/>
    <lineage>
        <taxon>Eukaryota</taxon>
        <taxon>Metazoa</taxon>
        <taxon>Spiralia</taxon>
        <taxon>Lophotrochozoa</taxon>
        <taxon>Mollusca</taxon>
        <taxon>Bivalvia</taxon>
        <taxon>Autobranchia</taxon>
        <taxon>Heteroconchia</taxon>
        <taxon>Palaeoheterodonta</taxon>
        <taxon>Unionida</taxon>
        <taxon>Unionoidea</taxon>
        <taxon>Unionidae</taxon>
        <taxon>Unioninae</taxon>
        <taxon>Sinanodonta</taxon>
    </lineage>
</organism>
<evidence type="ECO:0000313" key="11">
    <source>
        <dbReference type="Proteomes" id="UP001634394"/>
    </source>
</evidence>
<protein>
    <submittedName>
        <fullName evidence="10">Uncharacterized protein</fullName>
    </submittedName>
</protein>